<evidence type="ECO:0000313" key="13">
    <source>
        <dbReference type="Proteomes" id="UP000501346"/>
    </source>
</evidence>
<accession>A0A6C1DM87</accession>
<comment type="subcellular location">
    <subcellularLocation>
        <location evidence="1 8">Mitochondrion inner membrane</location>
    </subcellularLocation>
</comment>
<dbReference type="InterPro" id="IPR036249">
    <property type="entry name" value="Thioredoxin-like_sf"/>
</dbReference>
<dbReference type="GO" id="GO:0034599">
    <property type="term" value="P:cellular response to oxidative stress"/>
    <property type="evidence" value="ECO:0007669"/>
    <property type="project" value="UniProtKB-ARBA"/>
</dbReference>
<evidence type="ECO:0000256" key="9">
    <source>
        <dbReference type="PIRSR" id="PIRSR037736-1"/>
    </source>
</evidence>
<evidence type="ECO:0000259" key="11">
    <source>
        <dbReference type="PROSITE" id="PS51352"/>
    </source>
</evidence>
<proteinExistence type="inferred from homology"/>
<keyword evidence="13" id="KW-1185">Reference proteome</keyword>
<feature type="binding site" evidence="9">
    <location>
        <position position="154"/>
    </location>
    <ligand>
        <name>Cu cation</name>
        <dbReference type="ChEBI" id="CHEBI:23378"/>
    </ligand>
</feature>
<comment type="similarity">
    <text evidence="2 8">Belongs to the SCO1/2 family.</text>
</comment>
<dbReference type="InterPro" id="IPR003782">
    <property type="entry name" value="SCO1/SenC"/>
</dbReference>
<feature type="binding site" evidence="9">
    <location>
        <position position="245"/>
    </location>
    <ligand>
        <name>Cu cation</name>
        <dbReference type="ChEBI" id="CHEBI:23378"/>
    </ligand>
</feature>
<evidence type="ECO:0000256" key="2">
    <source>
        <dbReference type="ARBA" id="ARBA00010996"/>
    </source>
</evidence>
<keyword evidence="10" id="KW-1015">Disulfide bond</keyword>
<feature type="disulfide bond" description="Redox-active" evidence="10">
    <location>
        <begin position="154"/>
        <end position="158"/>
    </location>
</feature>
<dbReference type="SMR" id="A0A6C1DM87"/>
<dbReference type="Pfam" id="PF02630">
    <property type="entry name" value="SCO1-SenC"/>
    <property type="match status" value="1"/>
</dbReference>
<dbReference type="PANTHER" id="PTHR12151">
    <property type="entry name" value="ELECTRON TRANSPORT PROTIN SCO1/SENC FAMILY MEMBER"/>
    <property type="match status" value="1"/>
</dbReference>
<keyword evidence="7" id="KW-0472">Membrane</keyword>
<gene>
    <name evidence="12" type="primary">SCO2_1</name>
    <name evidence="12" type="ORF">GRS66_000229</name>
</gene>
<dbReference type="PANTHER" id="PTHR12151:SF5">
    <property type="entry name" value="AT19154P"/>
    <property type="match status" value="1"/>
</dbReference>
<sequence length="301" mass="34889">MLNSSRKYACRSLFRQANVSIKGLFYNGGAYRRGFSTGCCLRSDNKESPSARQPLDRLQLGDEINEPEPIRTRFFQFSRWKATIALLLLSGGTYAYLSRKRRLLETEKEADANRAYGSVALGGPFNLTDFNGKPFTEENLKGKFSILYFGFSHCPDICPEELDRLTYWISELDDKDHIKIQPLFISCDPARDTPDVLKEYLSDFHPAIIGLTGTYDQVKSVCKKYKVYFSTPRDVKPNQDYLVDHSIFFYLIDPEGQFIDALGRNYDEQSGLEKIREQIQAYVPKEERERRSKKWYSFIFN</sequence>
<dbReference type="EMBL" id="CP048984">
    <property type="protein sequence ID" value="QID78031.1"/>
    <property type="molecule type" value="Genomic_DNA"/>
</dbReference>
<dbReference type="CDD" id="cd02968">
    <property type="entry name" value="SCO"/>
    <property type="match status" value="1"/>
</dbReference>
<organism evidence="12 13">
    <name type="scientific">Saccharomyces pastorianus</name>
    <name type="common">Lager yeast</name>
    <name type="synonym">Saccharomyces cerevisiae x Saccharomyces eubayanus</name>
    <dbReference type="NCBI Taxonomy" id="27292"/>
    <lineage>
        <taxon>Eukaryota</taxon>
        <taxon>Fungi</taxon>
        <taxon>Dikarya</taxon>
        <taxon>Ascomycota</taxon>
        <taxon>Saccharomycotina</taxon>
        <taxon>Saccharomycetes</taxon>
        <taxon>Saccharomycetales</taxon>
        <taxon>Saccharomycetaceae</taxon>
        <taxon>Saccharomyces</taxon>
    </lineage>
</organism>
<evidence type="ECO:0000256" key="7">
    <source>
        <dbReference type="ARBA" id="ARBA00023136"/>
    </source>
</evidence>
<keyword evidence="5 9" id="KW-0186">Copper</keyword>
<evidence type="ECO:0000256" key="10">
    <source>
        <dbReference type="PIRSR" id="PIRSR603782-2"/>
    </source>
</evidence>
<dbReference type="PIRSF" id="PIRSF037736">
    <property type="entry name" value="SCO1"/>
    <property type="match status" value="1"/>
</dbReference>
<feature type="binding site" evidence="9">
    <location>
        <position position="158"/>
    </location>
    <ligand>
        <name>Cu cation</name>
        <dbReference type="ChEBI" id="CHEBI:23378"/>
    </ligand>
</feature>
<dbReference type="OrthoDB" id="270009at2759"/>
<dbReference type="GO" id="GO:0045454">
    <property type="term" value="P:cell redox homeostasis"/>
    <property type="evidence" value="ECO:0007669"/>
    <property type="project" value="UniProtKB-ARBA"/>
</dbReference>
<dbReference type="FunFam" id="3.40.30.10:FF:000013">
    <property type="entry name" value="Blast:Protein SCO1 homolog, mitochondrial"/>
    <property type="match status" value="1"/>
</dbReference>
<evidence type="ECO:0000256" key="4">
    <source>
        <dbReference type="ARBA" id="ARBA00022792"/>
    </source>
</evidence>
<evidence type="ECO:0000256" key="5">
    <source>
        <dbReference type="ARBA" id="ARBA00023008"/>
    </source>
</evidence>
<protein>
    <submittedName>
        <fullName evidence="12">Protein sco2 mitochondrial</fullName>
    </submittedName>
</protein>
<dbReference type="GO" id="GO:0005743">
    <property type="term" value="C:mitochondrial inner membrane"/>
    <property type="evidence" value="ECO:0007669"/>
    <property type="project" value="UniProtKB-SubCell"/>
</dbReference>
<evidence type="ECO:0000313" key="12">
    <source>
        <dbReference type="EMBL" id="QID78031.1"/>
    </source>
</evidence>
<keyword evidence="4 8" id="KW-0999">Mitochondrion inner membrane</keyword>
<dbReference type="Proteomes" id="UP000501346">
    <property type="component" value="Chromosome ScII"/>
</dbReference>
<dbReference type="InterPro" id="IPR013766">
    <property type="entry name" value="Thioredoxin_domain"/>
</dbReference>
<reference evidence="12 13" key="1">
    <citation type="journal article" date="2019" name="BMC Genomics">
        <title>Chromosome level assembly and comparative genome analysis confirm lager-brewing yeasts originated from a single hybridization.</title>
        <authorList>
            <person name="Salazar A.N."/>
            <person name="Gorter de Vries A.R."/>
            <person name="van den Broek M."/>
            <person name="Brouwers N."/>
            <person name="de la Torre Cortes P."/>
            <person name="Kuijpers N.G.A."/>
            <person name="Daran J.G."/>
            <person name="Abeel T."/>
        </authorList>
    </citation>
    <scope>NUCLEOTIDE SEQUENCE [LARGE SCALE GENOMIC DNA]</scope>
    <source>
        <strain evidence="12 13">CBS 1483</strain>
    </source>
</reference>
<evidence type="ECO:0000256" key="1">
    <source>
        <dbReference type="ARBA" id="ARBA00004273"/>
    </source>
</evidence>
<dbReference type="GO" id="GO:0005507">
    <property type="term" value="F:copper ion binding"/>
    <property type="evidence" value="ECO:0007669"/>
    <property type="project" value="InterPro"/>
</dbReference>
<dbReference type="GO" id="GO:0006878">
    <property type="term" value="P:intracellular copper ion homeostasis"/>
    <property type="evidence" value="ECO:0007669"/>
    <property type="project" value="UniProtKB-UniRule"/>
</dbReference>
<keyword evidence="3 9" id="KW-0479">Metal-binding</keyword>
<evidence type="ECO:0000256" key="3">
    <source>
        <dbReference type="ARBA" id="ARBA00022723"/>
    </source>
</evidence>
<dbReference type="PROSITE" id="PS51352">
    <property type="entry name" value="THIOREDOXIN_2"/>
    <property type="match status" value="1"/>
</dbReference>
<keyword evidence="6 8" id="KW-0496">Mitochondrion</keyword>
<feature type="domain" description="Thioredoxin" evidence="11">
    <location>
        <begin position="101"/>
        <end position="284"/>
    </location>
</feature>
<dbReference type="InterPro" id="IPR017276">
    <property type="entry name" value="Synth_of_cyt-c-oxidase_Sco1/2"/>
</dbReference>
<dbReference type="GO" id="GO:0016531">
    <property type="term" value="F:copper chaperone activity"/>
    <property type="evidence" value="ECO:0007669"/>
    <property type="project" value="InterPro"/>
</dbReference>
<evidence type="ECO:0000256" key="6">
    <source>
        <dbReference type="ARBA" id="ARBA00023128"/>
    </source>
</evidence>
<name>A0A6C1DM87_SACPS</name>
<dbReference type="SUPFAM" id="SSF52833">
    <property type="entry name" value="Thioredoxin-like"/>
    <property type="match status" value="1"/>
</dbReference>
<dbReference type="GO" id="GO:0033617">
    <property type="term" value="P:mitochondrial respiratory chain complex IV assembly"/>
    <property type="evidence" value="ECO:0007669"/>
    <property type="project" value="TreeGrafter"/>
</dbReference>
<dbReference type="Gene3D" id="3.40.30.10">
    <property type="entry name" value="Glutaredoxin"/>
    <property type="match status" value="1"/>
</dbReference>
<dbReference type="AlphaFoldDB" id="A0A6C1DM87"/>
<evidence type="ECO:0000256" key="8">
    <source>
        <dbReference type="PIRNR" id="PIRNR037736"/>
    </source>
</evidence>